<evidence type="ECO:0000313" key="2">
    <source>
        <dbReference type="Proteomes" id="UP001603857"/>
    </source>
</evidence>
<dbReference type="AlphaFoldDB" id="A0ABD1LBF9"/>
<comment type="caution">
    <text evidence="1">The sequence shown here is derived from an EMBL/GenBank/DDBJ whole genome shotgun (WGS) entry which is preliminary data.</text>
</comment>
<accession>A0ABD1LBF9</accession>
<name>A0ABD1LBF9_9FABA</name>
<protein>
    <submittedName>
        <fullName evidence="1">Uncharacterized protein</fullName>
    </submittedName>
</protein>
<sequence length="71" mass="8288">MLRIPLRHFHAQDNGNSFDIFVIVQFRRLHAFCCSVCRLHARRNSQKTSTCLESIITMLLSLESLSVSFYQ</sequence>
<evidence type="ECO:0000313" key="1">
    <source>
        <dbReference type="EMBL" id="KAL2320864.1"/>
    </source>
</evidence>
<organism evidence="1 2">
    <name type="scientific">Flemingia macrophylla</name>
    <dbReference type="NCBI Taxonomy" id="520843"/>
    <lineage>
        <taxon>Eukaryota</taxon>
        <taxon>Viridiplantae</taxon>
        <taxon>Streptophyta</taxon>
        <taxon>Embryophyta</taxon>
        <taxon>Tracheophyta</taxon>
        <taxon>Spermatophyta</taxon>
        <taxon>Magnoliopsida</taxon>
        <taxon>eudicotyledons</taxon>
        <taxon>Gunneridae</taxon>
        <taxon>Pentapetalae</taxon>
        <taxon>rosids</taxon>
        <taxon>fabids</taxon>
        <taxon>Fabales</taxon>
        <taxon>Fabaceae</taxon>
        <taxon>Papilionoideae</taxon>
        <taxon>50 kb inversion clade</taxon>
        <taxon>NPAAA clade</taxon>
        <taxon>indigoferoid/millettioid clade</taxon>
        <taxon>Phaseoleae</taxon>
        <taxon>Flemingia</taxon>
    </lineage>
</organism>
<gene>
    <name evidence="1" type="ORF">Fmac_029833</name>
</gene>
<dbReference type="EMBL" id="JBGMDY010000010">
    <property type="protein sequence ID" value="KAL2320864.1"/>
    <property type="molecule type" value="Genomic_DNA"/>
</dbReference>
<proteinExistence type="predicted"/>
<keyword evidence="2" id="KW-1185">Reference proteome</keyword>
<dbReference type="Proteomes" id="UP001603857">
    <property type="component" value="Unassembled WGS sequence"/>
</dbReference>
<reference evidence="1 2" key="1">
    <citation type="submission" date="2024-08" db="EMBL/GenBank/DDBJ databases">
        <title>Insights into the chromosomal genome structure of Flemingia macrophylla.</title>
        <authorList>
            <person name="Ding Y."/>
            <person name="Zhao Y."/>
            <person name="Bi W."/>
            <person name="Wu M."/>
            <person name="Zhao G."/>
            <person name="Gong Y."/>
            <person name="Li W."/>
            <person name="Zhang P."/>
        </authorList>
    </citation>
    <scope>NUCLEOTIDE SEQUENCE [LARGE SCALE GENOMIC DNA]</scope>
    <source>
        <strain evidence="1">DYQJB</strain>
        <tissue evidence="1">Leaf</tissue>
    </source>
</reference>